<protein>
    <submittedName>
        <fullName evidence="2">Uncharacterized protein</fullName>
    </submittedName>
</protein>
<organism evidence="2 3">
    <name type="scientific">Portunus trituberculatus</name>
    <name type="common">Swimming crab</name>
    <name type="synonym">Neptunus trituberculatus</name>
    <dbReference type="NCBI Taxonomy" id="210409"/>
    <lineage>
        <taxon>Eukaryota</taxon>
        <taxon>Metazoa</taxon>
        <taxon>Ecdysozoa</taxon>
        <taxon>Arthropoda</taxon>
        <taxon>Crustacea</taxon>
        <taxon>Multicrustacea</taxon>
        <taxon>Malacostraca</taxon>
        <taxon>Eumalacostraca</taxon>
        <taxon>Eucarida</taxon>
        <taxon>Decapoda</taxon>
        <taxon>Pleocyemata</taxon>
        <taxon>Brachyura</taxon>
        <taxon>Eubrachyura</taxon>
        <taxon>Portunoidea</taxon>
        <taxon>Portunidae</taxon>
        <taxon>Portuninae</taxon>
        <taxon>Portunus</taxon>
    </lineage>
</organism>
<evidence type="ECO:0000313" key="2">
    <source>
        <dbReference type="EMBL" id="MPC34478.1"/>
    </source>
</evidence>
<sequence>MPSPRTWSFHLYQEFPISFEELEINNNESIGYEICTLALPEGLRHSAQWWQMNLWCGPDQCSNTVLGEQGRRDGPGRPHPQALPHLGQPHHPFMAVSGTHHPPVCNNSAEDRSGPKAMHNLTITNPPTAVISPLIPPSSPLLAFIQVTCMSEMVSVHSGNDEKDCHYVIISFYCVVWGHDRSPNRT</sequence>
<accession>A0A5B7EMC3</accession>
<dbReference type="EMBL" id="VSRR010003062">
    <property type="protein sequence ID" value="MPC34478.1"/>
    <property type="molecule type" value="Genomic_DNA"/>
</dbReference>
<name>A0A5B7EMC3_PORTR</name>
<keyword evidence="3" id="KW-1185">Reference proteome</keyword>
<reference evidence="2 3" key="1">
    <citation type="submission" date="2019-05" db="EMBL/GenBank/DDBJ databases">
        <title>Another draft genome of Portunus trituberculatus and its Hox gene families provides insights of decapod evolution.</title>
        <authorList>
            <person name="Jeong J.-H."/>
            <person name="Song I."/>
            <person name="Kim S."/>
            <person name="Choi T."/>
            <person name="Kim D."/>
            <person name="Ryu S."/>
            <person name="Kim W."/>
        </authorList>
    </citation>
    <scope>NUCLEOTIDE SEQUENCE [LARGE SCALE GENOMIC DNA]</scope>
    <source>
        <tissue evidence="2">Muscle</tissue>
    </source>
</reference>
<proteinExistence type="predicted"/>
<evidence type="ECO:0000313" key="3">
    <source>
        <dbReference type="Proteomes" id="UP000324222"/>
    </source>
</evidence>
<dbReference type="AlphaFoldDB" id="A0A5B7EMC3"/>
<feature type="region of interest" description="Disordered" evidence="1">
    <location>
        <begin position="66"/>
        <end position="87"/>
    </location>
</feature>
<comment type="caution">
    <text evidence="2">The sequence shown here is derived from an EMBL/GenBank/DDBJ whole genome shotgun (WGS) entry which is preliminary data.</text>
</comment>
<dbReference type="Proteomes" id="UP000324222">
    <property type="component" value="Unassembled WGS sequence"/>
</dbReference>
<evidence type="ECO:0000256" key="1">
    <source>
        <dbReference type="SAM" id="MobiDB-lite"/>
    </source>
</evidence>
<gene>
    <name evidence="2" type="ORF">E2C01_027868</name>
</gene>